<dbReference type="PATRIC" id="fig|1204738.3.peg.3489"/>
<organism evidence="1 2">
    <name type="scientific">Vreelandella titanicae BH1</name>
    <dbReference type="NCBI Taxonomy" id="1204738"/>
    <lineage>
        <taxon>Bacteria</taxon>
        <taxon>Pseudomonadati</taxon>
        <taxon>Pseudomonadota</taxon>
        <taxon>Gammaproteobacteria</taxon>
        <taxon>Oceanospirillales</taxon>
        <taxon>Halomonadaceae</taxon>
        <taxon>Vreelandella</taxon>
    </lineage>
</organism>
<accession>L9U878</accession>
<dbReference type="AlphaFoldDB" id="L9U878"/>
<evidence type="ECO:0000313" key="2">
    <source>
        <dbReference type="Proteomes" id="UP000011651"/>
    </source>
</evidence>
<comment type="caution">
    <text evidence="1">The sequence shown here is derived from an EMBL/GenBank/DDBJ whole genome shotgun (WGS) entry which is preliminary data.</text>
</comment>
<dbReference type="Proteomes" id="UP000011651">
    <property type="component" value="Unassembled WGS sequence"/>
</dbReference>
<sequence>MGSFTGHKSPDFIIQKNNKIYSVEAVVANFSQNSKPEEERNFEDVYGENDIYQIIDASIFRTLNAITYKSNKFLTTYSTKECVASNPYIIALADYGQINYGQAAFYSMMSVLYNAAYDPEGKLDLKILCDDSFGNEYKYIESCKNHNGEKLPLGLFSNYENKHISAILFTCTLTLGKLTSLTKNHTPSRFVYLERQHIKQIRYSGSETDESLLDGLFLFLNPYAEHSVELESFQGKGLTVITGDLENENEFQIHCKNSSTLIRRKVGMRGEERRLLKDIDKFIFHPVVKQ</sequence>
<proteinExistence type="predicted"/>
<dbReference type="EMBL" id="AOPO01000010">
    <property type="protein sequence ID" value="ELY20982.1"/>
    <property type="molecule type" value="Genomic_DNA"/>
</dbReference>
<gene>
    <name evidence="1" type="ORF">HALTITAN_2311</name>
</gene>
<reference evidence="1 2" key="1">
    <citation type="journal article" date="2013" name="Genome Announc.">
        <title>Draft Genome of the Marine Gammaproteobacterium Halomonas titanicae.</title>
        <authorList>
            <person name="Sanchez-Porro C."/>
            <person name="de la Haba R.R."/>
            <person name="Cruz-Hernandez N."/>
            <person name="Gonzalez J.M."/>
            <person name="Reyes-Guirao C."/>
            <person name="Navarro-Sampedro L."/>
            <person name="Carballo M."/>
            <person name="Ventosa A."/>
        </authorList>
    </citation>
    <scope>NUCLEOTIDE SEQUENCE [LARGE SCALE GENOMIC DNA]</scope>
    <source>
        <strain evidence="1 2">BH1</strain>
    </source>
</reference>
<protein>
    <submittedName>
        <fullName evidence="1">Uncharacterized protein</fullName>
    </submittedName>
</protein>
<evidence type="ECO:0000313" key="1">
    <source>
        <dbReference type="EMBL" id="ELY20982.1"/>
    </source>
</evidence>
<dbReference type="RefSeq" id="WP_009287849.1">
    <property type="nucleotide sequence ID" value="NZ_AOPO01000010.1"/>
</dbReference>
<name>L9U878_9GAMM</name>